<dbReference type="EMBL" id="FONX01000030">
    <property type="protein sequence ID" value="SFF32361.1"/>
    <property type="molecule type" value="Genomic_DNA"/>
</dbReference>
<evidence type="ECO:0000313" key="3">
    <source>
        <dbReference type="Proteomes" id="UP000199119"/>
    </source>
</evidence>
<feature type="region of interest" description="Disordered" evidence="1">
    <location>
        <begin position="181"/>
        <end position="207"/>
    </location>
</feature>
<organism evidence="2 3">
    <name type="scientific">Paracidovorax wautersii</name>
    <dbReference type="NCBI Taxonomy" id="1177982"/>
    <lineage>
        <taxon>Bacteria</taxon>
        <taxon>Pseudomonadati</taxon>
        <taxon>Pseudomonadota</taxon>
        <taxon>Betaproteobacteria</taxon>
        <taxon>Burkholderiales</taxon>
        <taxon>Comamonadaceae</taxon>
        <taxon>Paracidovorax</taxon>
    </lineage>
</organism>
<keyword evidence="3" id="KW-1185">Reference proteome</keyword>
<dbReference type="CDD" id="cd22987">
    <property type="entry name" value="AcrVA2-like"/>
    <property type="match status" value="1"/>
</dbReference>
<reference evidence="3" key="1">
    <citation type="submission" date="2016-10" db="EMBL/GenBank/DDBJ databases">
        <authorList>
            <person name="Varghese N."/>
            <person name="Submissions S."/>
        </authorList>
    </citation>
    <scope>NUCLEOTIDE SEQUENCE [LARGE SCALE GENOMIC DNA]</scope>
    <source>
        <strain evidence="3">DSM 27981</strain>
    </source>
</reference>
<dbReference type="InterPro" id="IPR058915">
    <property type="entry name" value="AcrVA2-like"/>
</dbReference>
<dbReference type="Pfam" id="PF26125">
    <property type="entry name" value="AcrVA2-like"/>
    <property type="match status" value="1"/>
</dbReference>
<dbReference type="AlphaFoldDB" id="A0A1I2HVG4"/>
<sequence length="319" mass="35263">MHDAALHKNKVEELRILGTWGKTQGIYRFDPSLMEELIASPLEGDLPAALLRKLPEWAIYIELNQISFLGDMRCRGAWVMNDFAMDNSESQHELSLLFDIDSPAGRKLPVVAAVTLPLGSWSLDAVMAKYRAASLSLIDDPIARGMGLQIDAIEANATVDDLARVTRAILSLTLFIATQNDIQGNSGDRPTRPEPRRTKTGTRLFSPSNPQVWEVGVRMGGELRRAKELLATPDGVPGAGGALRPHLRRPHWHSYRVGPRKTEDGETISADQRDLVVHFIPSLQVNFAPGMRREDLPAVVHRVRTPKDQAHDDSAAPGR</sequence>
<accession>A0A1I2HVG4</accession>
<dbReference type="Proteomes" id="UP000199119">
    <property type="component" value="Unassembled WGS sequence"/>
</dbReference>
<proteinExistence type="predicted"/>
<name>A0A1I2HVG4_9BURK</name>
<evidence type="ECO:0000256" key="1">
    <source>
        <dbReference type="SAM" id="MobiDB-lite"/>
    </source>
</evidence>
<evidence type="ECO:0000313" key="2">
    <source>
        <dbReference type="EMBL" id="SFF32361.1"/>
    </source>
</evidence>
<protein>
    <submittedName>
        <fullName evidence="2">Uncharacterized protein</fullName>
    </submittedName>
</protein>
<gene>
    <name evidence="2" type="ORF">SAMN04489711_1306</name>
</gene>